<keyword evidence="7" id="KW-0235">DNA replication</keyword>
<dbReference type="STRING" id="298654.FraEuI1c_1971"/>
<keyword evidence="4 7" id="KW-0540">Nuclease</keyword>
<dbReference type="InterPro" id="IPR004843">
    <property type="entry name" value="Calcineurin-like_PHP"/>
</dbReference>
<feature type="region of interest" description="Disordered" evidence="8">
    <location>
        <begin position="146"/>
        <end position="193"/>
    </location>
</feature>
<dbReference type="InterPro" id="IPR050535">
    <property type="entry name" value="DNA_Repair-Maintenance_Comp"/>
</dbReference>
<dbReference type="KEGG" id="fri:FraEuI1c_1971"/>
<evidence type="ECO:0000313" key="11">
    <source>
        <dbReference type="EMBL" id="ADP80021.1"/>
    </source>
</evidence>
<evidence type="ECO:0000256" key="3">
    <source>
        <dbReference type="ARBA" id="ARBA00013365"/>
    </source>
</evidence>
<comment type="similarity">
    <text evidence="1 7">Belongs to the SbcD family.</text>
</comment>
<dbReference type="GO" id="GO:0006310">
    <property type="term" value="P:DNA recombination"/>
    <property type="evidence" value="ECO:0007669"/>
    <property type="project" value="UniProtKB-KW"/>
</dbReference>
<dbReference type="InParanoid" id="E3ITX4"/>
<evidence type="ECO:0000259" key="9">
    <source>
        <dbReference type="Pfam" id="PF00149"/>
    </source>
</evidence>
<evidence type="ECO:0000256" key="1">
    <source>
        <dbReference type="ARBA" id="ARBA00010555"/>
    </source>
</evidence>
<dbReference type="NCBIfam" id="TIGR00619">
    <property type="entry name" value="sbcd"/>
    <property type="match status" value="1"/>
</dbReference>
<dbReference type="GO" id="GO:0004519">
    <property type="term" value="F:endonuclease activity"/>
    <property type="evidence" value="ECO:0007669"/>
    <property type="project" value="UniProtKB-KW"/>
</dbReference>
<dbReference type="PANTHER" id="PTHR30337">
    <property type="entry name" value="COMPONENT OF ATP-DEPENDENT DSDNA EXONUCLEASE"/>
    <property type="match status" value="1"/>
</dbReference>
<protein>
    <recommendedName>
        <fullName evidence="3 7">Nuclease SbcCD subunit D</fullName>
    </recommendedName>
</protein>
<dbReference type="InterPro" id="IPR029052">
    <property type="entry name" value="Metallo-depent_PP-like"/>
</dbReference>
<organism evidence="11 12">
    <name type="scientific">Pseudofrankia inefficax (strain DSM 45817 / CECT 9037 / DDB 130130 / EuI1c)</name>
    <name type="common">Frankia inefficax</name>
    <dbReference type="NCBI Taxonomy" id="298654"/>
    <lineage>
        <taxon>Bacteria</taxon>
        <taxon>Bacillati</taxon>
        <taxon>Actinomycetota</taxon>
        <taxon>Actinomycetes</taxon>
        <taxon>Frankiales</taxon>
        <taxon>Frankiaceae</taxon>
        <taxon>Pseudofrankia</taxon>
    </lineage>
</organism>
<dbReference type="RefSeq" id="WP_013423140.1">
    <property type="nucleotide sequence ID" value="NC_014666.1"/>
</dbReference>
<feature type="domain" description="Calcineurin-like phosphoesterase" evidence="9">
    <location>
        <begin position="1"/>
        <end position="90"/>
    </location>
</feature>
<dbReference type="Pfam" id="PF00149">
    <property type="entry name" value="Metallophos"/>
    <property type="match status" value="1"/>
</dbReference>
<feature type="compositionally biased region" description="Acidic residues" evidence="8">
    <location>
        <begin position="146"/>
        <end position="156"/>
    </location>
</feature>
<dbReference type="GO" id="GO:0006260">
    <property type="term" value="P:DNA replication"/>
    <property type="evidence" value="ECO:0007669"/>
    <property type="project" value="UniProtKB-KW"/>
</dbReference>
<dbReference type="SUPFAM" id="SSF56300">
    <property type="entry name" value="Metallo-dependent phosphatases"/>
    <property type="match status" value="1"/>
</dbReference>
<dbReference type="eggNOG" id="COG0420">
    <property type="taxonomic scope" value="Bacteria"/>
</dbReference>
<keyword evidence="12" id="KW-1185">Reference proteome</keyword>
<reference evidence="11 12" key="1">
    <citation type="submission" date="2010-10" db="EMBL/GenBank/DDBJ databases">
        <title>Complete sequence of Frankia sp. EuI1c.</title>
        <authorList>
            <consortium name="US DOE Joint Genome Institute"/>
            <person name="Lucas S."/>
            <person name="Copeland A."/>
            <person name="Lapidus A."/>
            <person name="Cheng J.-F."/>
            <person name="Bruce D."/>
            <person name="Goodwin L."/>
            <person name="Pitluck S."/>
            <person name="Chertkov O."/>
            <person name="Detter J.C."/>
            <person name="Han C."/>
            <person name="Tapia R."/>
            <person name="Land M."/>
            <person name="Hauser L."/>
            <person name="Jeffries C."/>
            <person name="Kyrpides N."/>
            <person name="Ivanova N."/>
            <person name="Mikhailova N."/>
            <person name="Beauchemin N."/>
            <person name="Sen A."/>
            <person name="Sur S.A."/>
            <person name="Gtari M."/>
            <person name="Wall L."/>
            <person name="Tisa L."/>
            <person name="Woyke T."/>
        </authorList>
    </citation>
    <scope>NUCLEOTIDE SEQUENCE [LARGE SCALE GENOMIC DNA]</scope>
    <source>
        <strain evidence="12">DSM 45817 / CECT 9037 / EuI1c</strain>
    </source>
</reference>
<dbReference type="Proteomes" id="UP000002484">
    <property type="component" value="Chromosome"/>
</dbReference>
<evidence type="ECO:0000256" key="8">
    <source>
        <dbReference type="SAM" id="MobiDB-lite"/>
    </source>
</evidence>
<dbReference type="InterPro" id="IPR041796">
    <property type="entry name" value="Mre11_N"/>
</dbReference>
<gene>
    <name evidence="7" type="primary">sbcD</name>
    <name evidence="11" type="ordered locus">FraEuI1c_1971</name>
</gene>
<dbReference type="CDD" id="cd00840">
    <property type="entry name" value="MPP_Mre11_N"/>
    <property type="match status" value="1"/>
</dbReference>
<dbReference type="GO" id="GO:0008408">
    <property type="term" value="F:3'-5' exonuclease activity"/>
    <property type="evidence" value="ECO:0007669"/>
    <property type="project" value="InterPro"/>
</dbReference>
<proteinExistence type="inferred from homology"/>
<dbReference type="AlphaFoldDB" id="E3ITX4"/>
<dbReference type="InterPro" id="IPR004593">
    <property type="entry name" value="SbcD"/>
</dbReference>
<dbReference type="Pfam" id="PF12320">
    <property type="entry name" value="SbcD_C"/>
    <property type="match status" value="1"/>
</dbReference>
<dbReference type="OrthoDB" id="9773856at2"/>
<keyword evidence="7" id="KW-0233">DNA recombination</keyword>
<dbReference type="Gene3D" id="3.60.21.10">
    <property type="match status" value="2"/>
</dbReference>
<keyword evidence="6 7" id="KW-0269">Exonuclease</keyword>
<evidence type="ECO:0000256" key="2">
    <source>
        <dbReference type="ARBA" id="ARBA00011322"/>
    </source>
</evidence>
<dbReference type="InterPro" id="IPR026843">
    <property type="entry name" value="SbcD_C"/>
</dbReference>
<dbReference type="EMBL" id="CP002299">
    <property type="protein sequence ID" value="ADP80021.1"/>
    <property type="molecule type" value="Genomic_DNA"/>
</dbReference>
<keyword evidence="7" id="KW-0255">Endonuclease</keyword>
<evidence type="ECO:0000256" key="5">
    <source>
        <dbReference type="ARBA" id="ARBA00022801"/>
    </source>
</evidence>
<evidence type="ECO:0000256" key="6">
    <source>
        <dbReference type="ARBA" id="ARBA00022839"/>
    </source>
</evidence>
<feature type="compositionally biased region" description="Gly residues" evidence="8">
    <location>
        <begin position="163"/>
        <end position="172"/>
    </location>
</feature>
<name>E3ITX4_PSEI1</name>
<dbReference type="HOGENOM" id="CLU_038045_0_1_11"/>
<keyword evidence="5 7" id="KW-0378">Hydrolase</keyword>
<feature type="domain" description="Nuclease SbcCD subunit D C-terminal" evidence="10">
    <location>
        <begin position="357"/>
        <end position="443"/>
    </location>
</feature>
<evidence type="ECO:0000313" key="12">
    <source>
        <dbReference type="Proteomes" id="UP000002484"/>
    </source>
</evidence>
<sequence>MLVLHTSDWHLGRRLHGFDLATAQAAYVDHLVQVTRAERVDLVVVAGDVHDRAIPPVGALRLFDEALSRLRDTGARVVVISGNHDAAARLGDKAGLLDPRVAIRTDPARLASAVVVEDRFGPVRVYPVPYLEPAAVADVLPVVDDPADELETDPTDDPAPGVGAEGPVGTGPGDATDPASGPPSPALAEGPVEPPFPGMVSLFDEDELAPSLVPAAPRPPAFHDGRRRARRAAALTHAGTMRRAMAAVRADLADHPGARSVVVAHAWVTGAAGSDSERDISVGGAAHVPAALFDGITYAALGHLHRPQRVLGRADLRYSGSPLAYSFSETQDAKASLLVELGPAGLARVEPVPVPVHRRMTILRGPLEQLLTRLEYGEHTEDLVAAVLTDDARPVDAMSRLRARFPHTLVLRHEPEHAPADDGRTFTQRTRGRDDLDVAADFVDFARGTPADEDERSLLADALTAARLTAAWPDARGEA</sequence>
<accession>E3ITX4</accession>
<comment type="subunit">
    <text evidence="2 7">Heterodimer of SbcC and SbcD.</text>
</comment>
<evidence type="ECO:0000256" key="7">
    <source>
        <dbReference type="RuleBase" id="RU363069"/>
    </source>
</evidence>
<evidence type="ECO:0000256" key="4">
    <source>
        <dbReference type="ARBA" id="ARBA00022722"/>
    </source>
</evidence>
<comment type="function">
    <text evidence="7">SbcCD cleaves DNA hairpin structures. These structures can inhibit DNA replication and are intermediates in certain DNA recombination reactions. The complex acts as a 3'-&gt;5' double strand exonuclease that can open hairpins. It also has a 5' single-strand endonuclease activity.</text>
</comment>
<dbReference type="PANTHER" id="PTHR30337:SF0">
    <property type="entry name" value="NUCLEASE SBCCD SUBUNIT D"/>
    <property type="match status" value="1"/>
</dbReference>
<evidence type="ECO:0000259" key="10">
    <source>
        <dbReference type="Pfam" id="PF12320"/>
    </source>
</evidence>